<dbReference type="InterPro" id="IPR052539">
    <property type="entry name" value="MGD_biosynthesis_adapter"/>
</dbReference>
<name>A0AB94IDE0_9GAMM</name>
<gene>
    <name evidence="2" type="primary">mobB</name>
    <name evidence="2" type="ORF">O970_03640</name>
</gene>
<dbReference type="Gene3D" id="3.40.50.300">
    <property type="entry name" value="P-loop containing nucleotide triphosphate hydrolases"/>
    <property type="match status" value="1"/>
</dbReference>
<dbReference type="SUPFAM" id="SSF52540">
    <property type="entry name" value="P-loop containing nucleoside triphosphate hydrolases"/>
    <property type="match status" value="1"/>
</dbReference>
<dbReference type="GO" id="GO:0006777">
    <property type="term" value="P:Mo-molybdopterin cofactor biosynthetic process"/>
    <property type="evidence" value="ECO:0007669"/>
    <property type="project" value="InterPro"/>
</dbReference>
<dbReference type="NCBIfam" id="NF008021">
    <property type="entry name" value="PRK10751.1"/>
    <property type="match status" value="1"/>
</dbReference>
<accession>A0AB94IDE0</accession>
<evidence type="ECO:0000259" key="1">
    <source>
        <dbReference type="Pfam" id="PF03205"/>
    </source>
</evidence>
<proteinExistence type="predicted"/>
<keyword evidence="3" id="KW-1185">Reference proteome</keyword>
<sequence length="163" mass="18363">MKILAISGYSGSGKTTLLKKLIPLLKAEGVCIGVIKHTHHHVDIDTPGKDSYELRKSGADQTIVANSHRWALMVETPEQPYLDIYQLANQFTAVDLVLVEGFKHESIDKLIIHRQIVDKPLTVDNNTLAIISDIDPKIPLPFMYIDDIYTIKSFILNWLTKLT</sequence>
<dbReference type="InterPro" id="IPR004435">
    <property type="entry name" value="MobB_dom"/>
</dbReference>
<dbReference type="NCBIfam" id="TIGR00176">
    <property type="entry name" value="mobB"/>
    <property type="match status" value="1"/>
</dbReference>
<dbReference type="GO" id="GO:0005525">
    <property type="term" value="F:GTP binding"/>
    <property type="evidence" value="ECO:0007669"/>
    <property type="project" value="InterPro"/>
</dbReference>
<comment type="caution">
    <text evidence="2">The sequence shown here is derived from an EMBL/GenBank/DDBJ whole genome shotgun (WGS) entry which is preliminary data.</text>
</comment>
<dbReference type="PANTHER" id="PTHR40072:SF1">
    <property type="entry name" value="MOLYBDOPTERIN-GUANINE DINUCLEOTIDE BIOSYNTHESIS ADAPTER PROTEIN"/>
    <property type="match status" value="1"/>
</dbReference>
<dbReference type="EMBL" id="AWGA01000037">
    <property type="protein sequence ID" value="TEA27482.1"/>
    <property type="molecule type" value="Genomic_DNA"/>
</dbReference>
<evidence type="ECO:0000313" key="2">
    <source>
        <dbReference type="EMBL" id="TEA27482.1"/>
    </source>
</evidence>
<dbReference type="Proteomes" id="UP000506160">
    <property type="component" value="Unassembled WGS sequence"/>
</dbReference>
<dbReference type="Pfam" id="PF03205">
    <property type="entry name" value="MobB"/>
    <property type="match status" value="1"/>
</dbReference>
<dbReference type="PANTHER" id="PTHR40072">
    <property type="entry name" value="MOLYBDOPTERIN-GUANINE DINUCLEOTIDE BIOSYNTHESIS ADAPTER PROTEIN-RELATED"/>
    <property type="match status" value="1"/>
</dbReference>
<feature type="domain" description="Molybdopterin-guanine dinucleotide biosynthesis protein B (MobB)" evidence="1">
    <location>
        <begin position="3"/>
        <end position="133"/>
    </location>
</feature>
<organism evidence="2 3">
    <name type="scientific">Candidatus Schmidhempelia bombi str. Bimp</name>
    <dbReference type="NCBI Taxonomy" id="1387197"/>
    <lineage>
        <taxon>Bacteria</taxon>
        <taxon>Pseudomonadati</taxon>
        <taxon>Pseudomonadota</taxon>
        <taxon>Gammaproteobacteria</taxon>
        <taxon>Orbales</taxon>
        <taxon>Orbaceae</taxon>
        <taxon>Candidatus Schmidhempelia</taxon>
    </lineage>
</organism>
<reference evidence="2 3" key="1">
    <citation type="journal article" date="2014" name="Appl. Environ. Microbiol.">
        <title>Genomic features of a bumble bee symbiont reflect its host environment.</title>
        <authorList>
            <person name="Martinson V.G."/>
            <person name="Magoc T."/>
            <person name="Koch H."/>
            <person name="Salzberg S.L."/>
            <person name="Moran N.A."/>
        </authorList>
    </citation>
    <scope>NUCLEOTIDE SEQUENCE [LARGE SCALE GENOMIC DNA]</scope>
    <source>
        <strain evidence="2 3">Bimp</strain>
    </source>
</reference>
<dbReference type="InterPro" id="IPR027417">
    <property type="entry name" value="P-loop_NTPase"/>
</dbReference>
<protein>
    <submittedName>
        <fullName evidence="2">Molybdopterin-guanine dinucleotide biosynthesis protein B</fullName>
    </submittedName>
</protein>
<evidence type="ECO:0000313" key="3">
    <source>
        <dbReference type="Proteomes" id="UP000506160"/>
    </source>
</evidence>
<dbReference type="AlphaFoldDB" id="A0AB94IDE0"/>
<dbReference type="CDD" id="cd03116">
    <property type="entry name" value="MobB"/>
    <property type="match status" value="1"/>
</dbReference>
<dbReference type="RefSeq" id="WP_036562558.1">
    <property type="nucleotide sequence ID" value="NZ_AWGA01000037.1"/>
</dbReference>